<name>A0AC35TKV4_9BILA</name>
<dbReference type="Proteomes" id="UP000095286">
    <property type="component" value="Unplaced"/>
</dbReference>
<reference evidence="2" key="1">
    <citation type="submission" date="2016-11" db="UniProtKB">
        <authorList>
            <consortium name="WormBaseParasite"/>
        </authorList>
    </citation>
    <scope>IDENTIFICATION</scope>
    <source>
        <strain evidence="2">KR3021</strain>
    </source>
</reference>
<sequence length="219" mass="24958">MISKLDKDKNSHQESINQIEQDREDLEKILANAKDEQRSQEQKMVEKYANVMALLEHTNKKCLEIGAIHEEDCISMPNLPIGTSIFKLPLLEHTGNISPQLSTFPNFSNMLKVPNCLFNFDTPFQMMQPNQGMPFSNGSQNIITPNSIAGNVPRFNSNMNMRLLNNNLHSLAKETNHQSPPMKTCQACYQQIHRNAPICPMCKSKSRSKHPKKPKIKKE</sequence>
<organism evidence="1 2">
    <name type="scientific">Rhabditophanes sp. KR3021</name>
    <dbReference type="NCBI Taxonomy" id="114890"/>
    <lineage>
        <taxon>Eukaryota</taxon>
        <taxon>Metazoa</taxon>
        <taxon>Ecdysozoa</taxon>
        <taxon>Nematoda</taxon>
        <taxon>Chromadorea</taxon>
        <taxon>Rhabditida</taxon>
        <taxon>Tylenchina</taxon>
        <taxon>Panagrolaimomorpha</taxon>
        <taxon>Strongyloidoidea</taxon>
        <taxon>Alloionematidae</taxon>
        <taxon>Rhabditophanes</taxon>
    </lineage>
</organism>
<evidence type="ECO:0000313" key="1">
    <source>
        <dbReference type="Proteomes" id="UP000095286"/>
    </source>
</evidence>
<evidence type="ECO:0000313" key="2">
    <source>
        <dbReference type="WBParaSite" id="RSKR_0000180300.1"/>
    </source>
</evidence>
<protein>
    <submittedName>
        <fullName evidence="2">C4H2-type domain-containing protein</fullName>
    </submittedName>
</protein>
<proteinExistence type="predicted"/>
<dbReference type="WBParaSite" id="RSKR_0000180300.1">
    <property type="protein sequence ID" value="RSKR_0000180300.1"/>
    <property type="gene ID" value="RSKR_0000180300"/>
</dbReference>
<accession>A0AC35TKV4</accession>